<evidence type="ECO:0000313" key="2">
    <source>
        <dbReference type="Proteomes" id="UP000828390"/>
    </source>
</evidence>
<reference evidence="1" key="1">
    <citation type="journal article" date="2019" name="bioRxiv">
        <title>The Genome of the Zebra Mussel, Dreissena polymorpha: A Resource for Invasive Species Research.</title>
        <authorList>
            <person name="McCartney M.A."/>
            <person name="Auch B."/>
            <person name="Kono T."/>
            <person name="Mallez S."/>
            <person name="Zhang Y."/>
            <person name="Obille A."/>
            <person name="Becker A."/>
            <person name="Abrahante J.E."/>
            <person name="Garbe J."/>
            <person name="Badalamenti J.P."/>
            <person name="Herman A."/>
            <person name="Mangelson H."/>
            <person name="Liachko I."/>
            <person name="Sullivan S."/>
            <person name="Sone E.D."/>
            <person name="Koren S."/>
            <person name="Silverstein K.A.T."/>
            <person name="Beckman K.B."/>
            <person name="Gohl D.M."/>
        </authorList>
    </citation>
    <scope>NUCLEOTIDE SEQUENCE</scope>
    <source>
        <strain evidence="1">Duluth1</strain>
        <tissue evidence="1">Whole animal</tissue>
    </source>
</reference>
<proteinExistence type="predicted"/>
<name>A0A9D4IWA8_DREPO</name>
<evidence type="ECO:0000313" key="1">
    <source>
        <dbReference type="EMBL" id="KAH3790641.1"/>
    </source>
</evidence>
<sequence length="101" mass="11501">MLTSGTSPKGQCPREEFSSHTCTKSCTARFRLLCCHFDLTCKAGRYSLSQRRQKIFAKYWTCLHHHRSCQIHLEGNTYSSVTTTVYSARELAGHGDHHLPV</sequence>
<protein>
    <submittedName>
        <fullName evidence="1">Uncharacterized protein</fullName>
    </submittedName>
</protein>
<dbReference type="EMBL" id="JAIWYP010000008">
    <property type="protein sequence ID" value="KAH3790641.1"/>
    <property type="molecule type" value="Genomic_DNA"/>
</dbReference>
<dbReference type="Proteomes" id="UP000828390">
    <property type="component" value="Unassembled WGS sequence"/>
</dbReference>
<keyword evidence="2" id="KW-1185">Reference proteome</keyword>
<dbReference type="AlphaFoldDB" id="A0A9D4IWA8"/>
<comment type="caution">
    <text evidence="1">The sequence shown here is derived from an EMBL/GenBank/DDBJ whole genome shotgun (WGS) entry which is preliminary data.</text>
</comment>
<reference evidence="1" key="2">
    <citation type="submission" date="2020-11" db="EMBL/GenBank/DDBJ databases">
        <authorList>
            <person name="McCartney M.A."/>
            <person name="Auch B."/>
            <person name="Kono T."/>
            <person name="Mallez S."/>
            <person name="Becker A."/>
            <person name="Gohl D.M."/>
            <person name="Silverstein K.A.T."/>
            <person name="Koren S."/>
            <person name="Bechman K.B."/>
            <person name="Herman A."/>
            <person name="Abrahante J.E."/>
            <person name="Garbe J."/>
        </authorList>
    </citation>
    <scope>NUCLEOTIDE SEQUENCE</scope>
    <source>
        <strain evidence="1">Duluth1</strain>
        <tissue evidence="1">Whole animal</tissue>
    </source>
</reference>
<accession>A0A9D4IWA8</accession>
<gene>
    <name evidence="1" type="ORF">DPMN_168846</name>
</gene>
<organism evidence="1 2">
    <name type="scientific">Dreissena polymorpha</name>
    <name type="common">Zebra mussel</name>
    <name type="synonym">Mytilus polymorpha</name>
    <dbReference type="NCBI Taxonomy" id="45954"/>
    <lineage>
        <taxon>Eukaryota</taxon>
        <taxon>Metazoa</taxon>
        <taxon>Spiralia</taxon>
        <taxon>Lophotrochozoa</taxon>
        <taxon>Mollusca</taxon>
        <taxon>Bivalvia</taxon>
        <taxon>Autobranchia</taxon>
        <taxon>Heteroconchia</taxon>
        <taxon>Euheterodonta</taxon>
        <taxon>Imparidentia</taxon>
        <taxon>Neoheterodontei</taxon>
        <taxon>Myida</taxon>
        <taxon>Dreissenoidea</taxon>
        <taxon>Dreissenidae</taxon>
        <taxon>Dreissena</taxon>
    </lineage>
</organism>